<dbReference type="Gene3D" id="1.20.144.10">
    <property type="entry name" value="Phosphatidic acid phosphatase type 2/haloperoxidase"/>
    <property type="match status" value="1"/>
</dbReference>
<keyword evidence="1" id="KW-1133">Transmembrane helix</keyword>
<sequence>MQSVVAKDGNFDIIKHDNIGGIGNGMSKIRISKTWVWLFYGVGALGMILFAFWDLRISMTLCNQENLFGKFIEVLGDYPMYLSLGLGSVYLFCEELKKEKKHPGWLVFWGLGSLAGAVLSSLLPIYRMTRISRWQLILIPIFLLLFYLIVQKMPENKGKALHQLAKFAVIYFIAAQVIAYGIKVPWGRLRFRHMSEPLSQFIPWYLPQGLTGNHSFPSGHTFNSCSILLLLYLPGIRKENAQPDLRLWLFVCTWIFMVAIGRIIAGAHFASDVTMGAMLGIGTFLFMNYRLEG</sequence>
<feature type="transmembrane region" description="Helical" evidence="1">
    <location>
        <begin position="105"/>
        <end position="126"/>
    </location>
</feature>
<dbReference type="InterPro" id="IPR000326">
    <property type="entry name" value="PAP2/HPO"/>
</dbReference>
<feature type="domain" description="Phosphatidic acid phosphatase type 2/haloperoxidase" evidence="2">
    <location>
        <begin position="165"/>
        <end position="288"/>
    </location>
</feature>
<dbReference type="SMART" id="SM00014">
    <property type="entry name" value="acidPPc"/>
    <property type="match status" value="1"/>
</dbReference>
<comment type="caution">
    <text evidence="3">The sequence shown here is derived from an EMBL/GenBank/DDBJ whole genome shotgun (WGS) entry which is preliminary data.</text>
</comment>
<organism evidence="3 4">
    <name type="scientific">Acetivibrio ethanolgignens</name>
    <dbReference type="NCBI Taxonomy" id="290052"/>
    <lineage>
        <taxon>Bacteria</taxon>
        <taxon>Bacillati</taxon>
        <taxon>Bacillota</taxon>
        <taxon>Clostridia</taxon>
        <taxon>Eubacteriales</taxon>
        <taxon>Oscillospiraceae</taxon>
        <taxon>Acetivibrio</taxon>
    </lineage>
</organism>
<protein>
    <recommendedName>
        <fullName evidence="2">Phosphatidic acid phosphatase type 2/haloperoxidase domain-containing protein</fullName>
    </recommendedName>
</protein>
<dbReference type="PANTHER" id="PTHR14969">
    <property type="entry name" value="SPHINGOSINE-1-PHOSPHATE PHOSPHOHYDROLASE"/>
    <property type="match status" value="1"/>
</dbReference>
<dbReference type="STRING" id="290052.ASU35_02810"/>
<dbReference type="InterPro" id="IPR036938">
    <property type="entry name" value="PAP2/HPO_sf"/>
</dbReference>
<keyword evidence="1" id="KW-0472">Membrane</keyword>
<feature type="transmembrane region" description="Helical" evidence="1">
    <location>
        <begin position="162"/>
        <end position="182"/>
    </location>
</feature>
<accession>A0A0V8QD60</accession>
<keyword evidence="4" id="KW-1185">Reference proteome</keyword>
<evidence type="ECO:0000313" key="3">
    <source>
        <dbReference type="EMBL" id="KSV58350.1"/>
    </source>
</evidence>
<dbReference type="SUPFAM" id="SSF48317">
    <property type="entry name" value="Acid phosphatase/Vanadium-dependent haloperoxidase"/>
    <property type="match status" value="1"/>
</dbReference>
<dbReference type="OrthoDB" id="1861291at2"/>
<proteinExistence type="predicted"/>
<dbReference type="AlphaFoldDB" id="A0A0V8QD60"/>
<feature type="transmembrane region" description="Helical" evidence="1">
    <location>
        <begin position="35"/>
        <end position="55"/>
    </location>
</feature>
<dbReference type="EMBL" id="LNAM01000175">
    <property type="protein sequence ID" value="KSV58350.1"/>
    <property type="molecule type" value="Genomic_DNA"/>
</dbReference>
<feature type="transmembrane region" description="Helical" evidence="1">
    <location>
        <begin position="132"/>
        <end position="150"/>
    </location>
</feature>
<gene>
    <name evidence="3" type="ORF">ASU35_02810</name>
</gene>
<feature type="transmembrane region" description="Helical" evidence="1">
    <location>
        <begin position="245"/>
        <end position="267"/>
    </location>
</feature>
<reference evidence="3 4" key="1">
    <citation type="submission" date="2015-11" db="EMBL/GenBank/DDBJ databases">
        <title>Butyribacter intestini gen. nov., sp. nov., a butyric acid-producing bacterium of the family Lachnospiraceae isolated from the human faeces.</title>
        <authorList>
            <person name="Zou Y."/>
            <person name="Xue W."/>
            <person name="Luo G."/>
            <person name="Lv M."/>
        </authorList>
    </citation>
    <scope>NUCLEOTIDE SEQUENCE [LARGE SCALE GENOMIC DNA]</scope>
    <source>
        <strain evidence="3 4">ACET-33324</strain>
    </source>
</reference>
<dbReference type="RefSeq" id="WP_058353391.1">
    <property type="nucleotide sequence ID" value="NZ_CABMMD010000175.1"/>
</dbReference>
<keyword evidence="1" id="KW-0812">Transmembrane</keyword>
<evidence type="ECO:0000256" key="1">
    <source>
        <dbReference type="SAM" id="Phobius"/>
    </source>
</evidence>
<dbReference type="Proteomes" id="UP000054874">
    <property type="component" value="Unassembled WGS sequence"/>
</dbReference>
<evidence type="ECO:0000313" key="4">
    <source>
        <dbReference type="Proteomes" id="UP000054874"/>
    </source>
</evidence>
<dbReference type="Pfam" id="PF01569">
    <property type="entry name" value="PAP2"/>
    <property type="match status" value="1"/>
</dbReference>
<dbReference type="CDD" id="cd01610">
    <property type="entry name" value="PAP2_like"/>
    <property type="match status" value="1"/>
</dbReference>
<evidence type="ECO:0000259" key="2">
    <source>
        <dbReference type="SMART" id="SM00014"/>
    </source>
</evidence>
<name>A0A0V8QD60_9FIRM</name>
<feature type="transmembrane region" description="Helical" evidence="1">
    <location>
        <begin position="273"/>
        <end position="291"/>
    </location>
</feature>
<dbReference type="PANTHER" id="PTHR14969:SF13">
    <property type="entry name" value="AT30094P"/>
    <property type="match status" value="1"/>
</dbReference>